<gene>
    <name evidence="1" type="ORF">AB1471_05365</name>
</gene>
<evidence type="ECO:0000313" key="1">
    <source>
        <dbReference type="EMBL" id="MEW9501226.1"/>
    </source>
</evidence>
<keyword evidence="2" id="KW-1185">Reference proteome</keyword>
<comment type="caution">
    <text evidence="1">The sequence shown here is derived from an EMBL/GenBank/DDBJ whole genome shotgun (WGS) entry which is preliminary data.</text>
</comment>
<accession>A0ABV3Q1I5</accession>
<organism evidence="1 2">
    <name type="scientific">Jeotgalibacillus marinus</name>
    <dbReference type="NCBI Taxonomy" id="86667"/>
    <lineage>
        <taxon>Bacteria</taxon>
        <taxon>Bacillati</taxon>
        <taxon>Bacillota</taxon>
        <taxon>Bacilli</taxon>
        <taxon>Bacillales</taxon>
        <taxon>Caryophanaceae</taxon>
        <taxon>Jeotgalibacillus</taxon>
    </lineage>
</organism>
<proteinExistence type="predicted"/>
<name>A0ABV3Q1I5_9BACL</name>
<evidence type="ECO:0008006" key="3">
    <source>
        <dbReference type="Google" id="ProtNLM"/>
    </source>
</evidence>
<sequence>MTILYNAVKRVHESMAKRFVQDLLASGITENNKGKSIHDMDYYELRRLIDITVLIKE</sequence>
<dbReference type="Proteomes" id="UP001556040">
    <property type="component" value="Unassembled WGS sequence"/>
</dbReference>
<reference evidence="1 2" key="1">
    <citation type="journal article" date="1979" name="Int. J. Syst. Evol. Microbiol.">
        <title>Bacillus globisporus subsp. marinus subsp. nov.</title>
        <authorList>
            <person name="Liu H."/>
        </authorList>
    </citation>
    <scope>NUCLEOTIDE SEQUENCE [LARGE SCALE GENOMIC DNA]</scope>
    <source>
        <strain evidence="1 2">DSM 1297</strain>
    </source>
</reference>
<dbReference type="EMBL" id="JBFMIA010000003">
    <property type="protein sequence ID" value="MEW9501226.1"/>
    <property type="molecule type" value="Genomic_DNA"/>
</dbReference>
<protein>
    <recommendedName>
        <fullName evidence="3">Fur-regulated basic protein FbpA</fullName>
    </recommendedName>
</protein>
<dbReference type="RefSeq" id="WP_367778708.1">
    <property type="nucleotide sequence ID" value="NZ_JBFMIA010000003.1"/>
</dbReference>
<evidence type="ECO:0000313" key="2">
    <source>
        <dbReference type="Proteomes" id="UP001556040"/>
    </source>
</evidence>